<dbReference type="AlphaFoldDB" id="A0A1H6AMG1"/>
<keyword evidence="2" id="KW-1185">Reference proteome</keyword>
<gene>
    <name evidence="1" type="ORF">SAMN05216223_105460</name>
</gene>
<sequence length="252" mass="27918">MSLVTQPDIFGPGTEWLPELRTLLEAYRSVPVPAEECFVDTEDTPSRGMSSYLRVAVYYPLRCFRATREIMEVVHLGVEHWDVSAAFARMPPLIPPRGRIRVECLMMMVPYLAAFENEGYRVAPAPPDTHWEWRERFPNLQRLLSRGGLDPASAVPDRNAGAPSAPLEDFRIAAARRELDEVRGLWPAGATEAEWAAAVHGLRASGLPDGTSVPEWLAQLDADAAAHLDAAGYRLPAAPDPAYPAHDIRALW</sequence>
<proteinExistence type="predicted"/>
<evidence type="ECO:0000313" key="1">
    <source>
        <dbReference type="EMBL" id="SEG48956.1"/>
    </source>
</evidence>
<evidence type="ECO:0000313" key="2">
    <source>
        <dbReference type="Proteomes" id="UP000236754"/>
    </source>
</evidence>
<protein>
    <submittedName>
        <fullName evidence="1">Uncharacterized protein</fullName>
    </submittedName>
</protein>
<dbReference type="Proteomes" id="UP000236754">
    <property type="component" value="Unassembled WGS sequence"/>
</dbReference>
<name>A0A1H6AMG1_9ACTN</name>
<dbReference type="EMBL" id="FNVU01000005">
    <property type="protein sequence ID" value="SEG48956.1"/>
    <property type="molecule type" value="Genomic_DNA"/>
</dbReference>
<organism evidence="1 2">
    <name type="scientific">Actinacidiphila yanglinensis</name>
    <dbReference type="NCBI Taxonomy" id="310779"/>
    <lineage>
        <taxon>Bacteria</taxon>
        <taxon>Bacillati</taxon>
        <taxon>Actinomycetota</taxon>
        <taxon>Actinomycetes</taxon>
        <taxon>Kitasatosporales</taxon>
        <taxon>Streptomycetaceae</taxon>
        <taxon>Actinacidiphila</taxon>
    </lineage>
</organism>
<reference evidence="1 2" key="1">
    <citation type="submission" date="2016-10" db="EMBL/GenBank/DDBJ databases">
        <authorList>
            <person name="de Groot N.N."/>
        </authorList>
    </citation>
    <scope>NUCLEOTIDE SEQUENCE [LARGE SCALE GENOMIC DNA]</scope>
    <source>
        <strain evidence="1 2">CGMCC 4.2023</strain>
    </source>
</reference>
<accession>A0A1H6AMG1</accession>